<dbReference type="Proteomes" id="UP001589810">
    <property type="component" value="Unassembled WGS sequence"/>
</dbReference>
<name>A0ABV6N6F9_9PSEU</name>
<evidence type="ECO:0000313" key="1">
    <source>
        <dbReference type="EMBL" id="MFC0547887.1"/>
    </source>
</evidence>
<protein>
    <submittedName>
        <fullName evidence="1">Uncharacterized protein</fullName>
    </submittedName>
</protein>
<gene>
    <name evidence="1" type="ORF">ACFFH7_40725</name>
</gene>
<reference evidence="1 2" key="1">
    <citation type="submission" date="2024-09" db="EMBL/GenBank/DDBJ databases">
        <authorList>
            <person name="Sun Q."/>
            <person name="Mori K."/>
        </authorList>
    </citation>
    <scope>NUCLEOTIDE SEQUENCE [LARGE SCALE GENOMIC DNA]</scope>
    <source>
        <strain evidence="1 2">TBRC 1432</strain>
    </source>
</reference>
<dbReference type="EMBL" id="JBHLUD010000015">
    <property type="protein sequence ID" value="MFC0547887.1"/>
    <property type="molecule type" value="Genomic_DNA"/>
</dbReference>
<keyword evidence="2" id="KW-1185">Reference proteome</keyword>
<accession>A0ABV6N6F9</accession>
<dbReference type="RefSeq" id="WP_379794572.1">
    <property type="nucleotide sequence ID" value="NZ_JBHLUD010000015.1"/>
</dbReference>
<evidence type="ECO:0000313" key="2">
    <source>
        <dbReference type="Proteomes" id="UP001589810"/>
    </source>
</evidence>
<organism evidence="1 2">
    <name type="scientific">Kutzneria chonburiensis</name>
    <dbReference type="NCBI Taxonomy" id="1483604"/>
    <lineage>
        <taxon>Bacteria</taxon>
        <taxon>Bacillati</taxon>
        <taxon>Actinomycetota</taxon>
        <taxon>Actinomycetes</taxon>
        <taxon>Pseudonocardiales</taxon>
        <taxon>Pseudonocardiaceae</taxon>
        <taxon>Kutzneria</taxon>
    </lineage>
</organism>
<proteinExistence type="predicted"/>
<comment type="caution">
    <text evidence="1">The sequence shown here is derived from an EMBL/GenBank/DDBJ whole genome shotgun (WGS) entry which is preliminary data.</text>
</comment>
<sequence length="60" mass="6735">MRGREVVLDIVVAVTMDETFHEISDVLDRIVREQEAELAAEENAAVTARPVIVVEDTRIN</sequence>